<feature type="binding site" evidence="10">
    <location>
        <position position="252"/>
    </location>
    <ligand>
        <name>Mg(2+)</name>
        <dbReference type="ChEBI" id="CHEBI:18420"/>
    </ligand>
</feature>
<keyword evidence="3 10" id="KW-0819">tRNA processing</keyword>
<dbReference type="Pfam" id="PF01926">
    <property type="entry name" value="MMR_HSR1"/>
    <property type="match status" value="1"/>
</dbReference>
<sequence length="458" mass="49185">MMENNPTIVAIATAPGRGGVGVVRLSGKNLLPLAQKLSGGKTPVPRRAMYTDFVDEQDAAIDNGLLLYFAAPASFTGEDVIELQGHGGPVVLQMLLQRCLQLGARLAEPGEFTKRAFLNNKLDLAQAESVADLIDASSQSAARMAVRSLKGAFSQEIHRLVDELITLRMLVEATLDFPEEDIDFLQAADASGKLDQLRSQLDKVLLHAQQGALLREGMNVVLVGAPNVGKSSLLNALAGDDVAIVTDIAGTTRDMVREQITLDGVPVHIIDTAGLRETDDVVERIGIERSQQAIQQADVALVLVDRREGINATTAAILAQLPAGLRKIEVHNKIDLTGEAAASVSRETGVLQAFTDAGQVIALSARTGTGLELLRQALLQQVGWQGESEGLFLARTRHIQALEQAQQELVNASMCQDNQIELFAEHLRLAQNALNEITGEFSADDLLGVIFSRFCIGK</sequence>
<dbReference type="GO" id="GO:0003924">
    <property type="term" value="F:GTPase activity"/>
    <property type="evidence" value="ECO:0007669"/>
    <property type="project" value="UniProtKB-UniRule"/>
</dbReference>
<feature type="binding site" evidence="10">
    <location>
        <position position="458"/>
    </location>
    <ligand>
        <name>(6S)-5-formyl-5,6,7,8-tetrahydrofolate</name>
        <dbReference type="ChEBI" id="CHEBI:57457"/>
    </ligand>
</feature>
<proteinExistence type="inferred from homology"/>
<dbReference type="InterPro" id="IPR027368">
    <property type="entry name" value="MnmE_dom2"/>
</dbReference>
<evidence type="ECO:0000259" key="12">
    <source>
        <dbReference type="PROSITE" id="PS51709"/>
    </source>
</evidence>
<dbReference type="CDD" id="cd14858">
    <property type="entry name" value="TrmE_N"/>
    <property type="match status" value="1"/>
</dbReference>
<feature type="domain" description="TrmE-type G" evidence="12">
    <location>
        <begin position="217"/>
        <end position="383"/>
    </location>
</feature>
<comment type="function">
    <text evidence="10">Exhibits a very high intrinsic GTPase hydrolysis rate. Involved in the addition of a carboxymethylaminomethyl (cmnm) group at the wobble position (U34) of certain tRNAs, forming tRNA-cmnm(5)s(2)U34.</text>
</comment>
<dbReference type="EC" id="3.6.-.-" evidence="10"/>
<accession>A0A2N9XL16</accession>
<comment type="subunit">
    <text evidence="10">Homodimer. Heterotetramer of two MnmE and two MnmG subunits.</text>
</comment>
<dbReference type="SUPFAM" id="SSF52540">
    <property type="entry name" value="P-loop containing nucleoside triphosphate hydrolases"/>
    <property type="match status" value="1"/>
</dbReference>
<evidence type="ECO:0000256" key="6">
    <source>
        <dbReference type="ARBA" id="ARBA00022801"/>
    </source>
</evidence>
<comment type="cofactor">
    <cofactor evidence="10">
        <name>K(+)</name>
        <dbReference type="ChEBI" id="CHEBI:29103"/>
    </cofactor>
    <text evidence="10">Binds 1 potassium ion per subunit.</text>
</comment>
<organism evidence="13 14">
    <name type="scientific">Snodgrassella alvi</name>
    <dbReference type="NCBI Taxonomy" id="1196083"/>
    <lineage>
        <taxon>Bacteria</taxon>
        <taxon>Pseudomonadati</taxon>
        <taxon>Pseudomonadota</taxon>
        <taxon>Betaproteobacteria</taxon>
        <taxon>Neisseriales</taxon>
        <taxon>Neisseriaceae</taxon>
        <taxon>Snodgrassella</taxon>
    </lineage>
</organism>
<dbReference type="Pfam" id="PF12631">
    <property type="entry name" value="MnmE_helical"/>
    <property type="match status" value="1"/>
</dbReference>
<dbReference type="SUPFAM" id="SSF116878">
    <property type="entry name" value="TrmE connector domain"/>
    <property type="match status" value="1"/>
</dbReference>
<comment type="subcellular location">
    <subcellularLocation>
        <location evidence="10">Cytoplasm</location>
    </subcellularLocation>
</comment>
<comment type="caution">
    <text evidence="10">Lacks conserved residue(s) required for the propagation of feature annotation.</text>
</comment>
<evidence type="ECO:0000313" key="13">
    <source>
        <dbReference type="EMBL" id="PIT49021.1"/>
    </source>
</evidence>
<dbReference type="PANTHER" id="PTHR42714">
    <property type="entry name" value="TRNA MODIFICATION GTPASE GTPBP3"/>
    <property type="match status" value="1"/>
</dbReference>
<dbReference type="AlphaFoldDB" id="A0A2N9XL16"/>
<feature type="binding site" evidence="10">
    <location>
        <position position="248"/>
    </location>
    <ligand>
        <name>K(+)</name>
        <dbReference type="ChEBI" id="CHEBI:29103"/>
    </ligand>
</feature>
<dbReference type="GO" id="GO:0046872">
    <property type="term" value="F:metal ion binding"/>
    <property type="evidence" value="ECO:0007669"/>
    <property type="project" value="UniProtKB-KW"/>
</dbReference>
<evidence type="ECO:0000256" key="11">
    <source>
        <dbReference type="RuleBase" id="RU003313"/>
    </source>
</evidence>
<dbReference type="InterPro" id="IPR018948">
    <property type="entry name" value="GTP-bd_TrmE_N"/>
</dbReference>
<keyword evidence="7 10" id="KW-0460">Magnesium</keyword>
<evidence type="ECO:0000256" key="4">
    <source>
        <dbReference type="ARBA" id="ARBA00022723"/>
    </source>
</evidence>
<dbReference type="PANTHER" id="PTHR42714:SF2">
    <property type="entry name" value="TRNA MODIFICATION GTPASE GTPBP3, MITOCHONDRIAL"/>
    <property type="match status" value="1"/>
</dbReference>
<evidence type="ECO:0000313" key="14">
    <source>
        <dbReference type="Proteomes" id="UP000231484"/>
    </source>
</evidence>
<evidence type="ECO:0000256" key="10">
    <source>
        <dbReference type="HAMAP-Rule" id="MF_00379"/>
    </source>
</evidence>
<keyword evidence="5 10" id="KW-0547">Nucleotide-binding</keyword>
<keyword evidence="2 10" id="KW-0963">Cytoplasm</keyword>
<dbReference type="InterPro" id="IPR027266">
    <property type="entry name" value="TrmE/GcvT-like"/>
</dbReference>
<dbReference type="InterPro" id="IPR025867">
    <property type="entry name" value="MnmE_helical"/>
</dbReference>
<feature type="binding site" evidence="10">
    <location>
        <begin position="364"/>
        <end position="366"/>
    </location>
    <ligand>
        <name>GTP</name>
        <dbReference type="ChEBI" id="CHEBI:37565"/>
    </ligand>
</feature>
<evidence type="ECO:0000256" key="8">
    <source>
        <dbReference type="ARBA" id="ARBA00022958"/>
    </source>
</evidence>
<dbReference type="InterPro" id="IPR006073">
    <property type="entry name" value="GTP-bd"/>
</dbReference>
<dbReference type="GO" id="GO:0002098">
    <property type="term" value="P:tRNA wobble uridine modification"/>
    <property type="evidence" value="ECO:0007669"/>
    <property type="project" value="TreeGrafter"/>
</dbReference>
<keyword evidence="4 10" id="KW-0479">Metal-binding</keyword>
<feature type="binding site" evidence="10">
    <location>
        <position position="121"/>
    </location>
    <ligand>
        <name>(6S)-5-formyl-5,6,7,8-tetrahydrofolate</name>
        <dbReference type="ChEBI" id="CHEBI:57457"/>
    </ligand>
</feature>
<feature type="binding site" evidence="10">
    <location>
        <position position="227"/>
    </location>
    <ligand>
        <name>K(+)</name>
        <dbReference type="ChEBI" id="CHEBI:29103"/>
    </ligand>
</feature>
<name>A0A2N9XL16_9NEIS</name>
<dbReference type="Proteomes" id="UP000231484">
    <property type="component" value="Unassembled WGS sequence"/>
</dbReference>
<feature type="binding site" evidence="10">
    <location>
        <position position="82"/>
    </location>
    <ligand>
        <name>(6S)-5-formyl-5,6,7,8-tetrahydrofolate</name>
        <dbReference type="ChEBI" id="CHEBI:57457"/>
    </ligand>
</feature>
<dbReference type="NCBIfam" id="NF003661">
    <property type="entry name" value="PRK05291.1-3"/>
    <property type="match status" value="1"/>
</dbReference>
<protein>
    <recommendedName>
        <fullName evidence="10">tRNA modification GTPase MnmE</fullName>
        <ecNumber evidence="10">3.6.-.-</ecNumber>
    </recommendedName>
</protein>
<feature type="binding site" evidence="10">
    <location>
        <position position="251"/>
    </location>
    <ligand>
        <name>K(+)</name>
        <dbReference type="ChEBI" id="CHEBI:29103"/>
    </ligand>
</feature>
<dbReference type="InterPro" id="IPR027417">
    <property type="entry name" value="P-loop_NTPase"/>
</dbReference>
<keyword evidence="9 10" id="KW-0342">GTP-binding</keyword>
<dbReference type="NCBIfam" id="TIGR00231">
    <property type="entry name" value="small_GTP"/>
    <property type="match status" value="1"/>
</dbReference>
<comment type="similarity">
    <text evidence="1 10 11">Belongs to the TRAFAC class TrmE-Era-EngA-EngB-Septin-like GTPase superfamily. TrmE GTPase family.</text>
</comment>
<evidence type="ECO:0000256" key="3">
    <source>
        <dbReference type="ARBA" id="ARBA00022694"/>
    </source>
</evidence>
<feature type="binding site" evidence="10">
    <location>
        <begin position="227"/>
        <end position="232"/>
    </location>
    <ligand>
        <name>GTP</name>
        <dbReference type="ChEBI" id="CHEBI:37565"/>
    </ligand>
</feature>
<dbReference type="InterPro" id="IPR004520">
    <property type="entry name" value="GTPase_MnmE"/>
</dbReference>
<dbReference type="InterPro" id="IPR031168">
    <property type="entry name" value="G_TrmE"/>
</dbReference>
<dbReference type="GO" id="GO:0005525">
    <property type="term" value="F:GTP binding"/>
    <property type="evidence" value="ECO:0007669"/>
    <property type="project" value="UniProtKB-UniRule"/>
</dbReference>
<evidence type="ECO:0000256" key="1">
    <source>
        <dbReference type="ARBA" id="ARBA00011043"/>
    </source>
</evidence>
<evidence type="ECO:0000256" key="7">
    <source>
        <dbReference type="ARBA" id="ARBA00022842"/>
    </source>
</evidence>
<dbReference type="Gene3D" id="3.40.50.300">
    <property type="entry name" value="P-loop containing nucleotide triphosphate hydrolases"/>
    <property type="match status" value="1"/>
</dbReference>
<dbReference type="CDD" id="cd04164">
    <property type="entry name" value="trmE"/>
    <property type="match status" value="1"/>
</dbReference>
<dbReference type="InterPro" id="IPR005225">
    <property type="entry name" value="Small_GTP-bd"/>
</dbReference>
<evidence type="ECO:0000256" key="2">
    <source>
        <dbReference type="ARBA" id="ARBA00022490"/>
    </source>
</evidence>
<feature type="binding site" evidence="10">
    <location>
        <position position="24"/>
    </location>
    <ligand>
        <name>(6S)-5-formyl-5,6,7,8-tetrahydrofolate</name>
        <dbReference type="ChEBI" id="CHEBI:57457"/>
    </ligand>
</feature>
<evidence type="ECO:0000256" key="9">
    <source>
        <dbReference type="ARBA" id="ARBA00023134"/>
    </source>
</evidence>
<dbReference type="NCBIfam" id="TIGR00450">
    <property type="entry name" value="mnmE_trmE_thdF"/>
    <property type="match status" value="1"/>
</dbReference>
<dbReference type="Pfam" id="PF10396">
    <property type="entry name" value="TrmE_N"/>
    <property type="match status" value="1"/>
</dbReference>
<dbReference type="GO" id="GO:0030488">
    <property type="term" value="P:tRNA methylation"/>
    <property type="evidence" value="ECO:0007669"/>
    <property type="project" value="TreeGrafter"/>
</dbReference>
<feature type="binding site" evidence="10">
    <location>
        <begin position="271"/>
        <end position="274"/>
    </location>
    <ligand>
        <name>GTP</name>
        <dbReference type="ChEBI" id="CHEBI:37565"/>
    </ligand>
</feature>
<dbReference type="Gene3D" id="3.30.1360.120">
    <property type="entry name" value="Probable tRNA modification gtpase trme, domain 1"/>
    <property type="match status" value="1"/>
</dbReference>
<keyword evidence="6 10" id="KW-0378">Hydrolase</keyword>
<dbReference type="FunFam" id="3.40.50.300:FF:001376">
    <property type="entry name" value="tRNA modification GTPase MnmE"/>
    <property type="match status" value="1"/>
</dbReference>
<feature type="binding site" evidence="10">
    <location>
        <position position="231"/>
    </location>
    <ligand>
        <name>Mg(2+)</name>
        <dbReference type="ChEBI" id="CHEBI:18420"/>
    </ligand>
</feature>
<comment type="caution">
    <text evidence="13">The sequence shown here is derived from an EMBL/GenBank/DDBJ whole genome shotgun (WGS) entry which is preliminary data.</text>
</comment>
<dbReference type="GO" id="GO:0005829">
    <property type="term" value="C:cytosol"/>
    <property type="evidence" value="ECO:0007669"/>
    <property type="project" value="TreeGrafter"/>
</dbReference>
<gene>
    <name evidence="10" type="primary">mnmE</name>
    <name evidence="10" type="synonym">trmE</name>
    <name evidence="13" type="ORF">BHC48_09125</name>
</gene>
<keyword evidence="8 10" id="KW-0630">Potassium</keyword>
<dbReference type="PROSITE" id="PS51709">
    <property type="entry name" value="G_TRME"/>
    <property type="match status" value="1"/>
</dbReference>
<evidence type="ECO:0000256" key="5">
    <source>
        <dbReference type="ARBA" id="ARBA00022741"/>
    </source>
</evidence>
<reference evidence="13 14" key="1">
    <citation type="journal article" date="2017" name="MBio">
        <title>Type VI secretion-mediated competition in the bee gut microbiome.</title>
        <authorList>
            <person name="Steele M.I."/>
            <person name="Kwong W.K."/>
            <person name="Powell J.E."/>
            <person name="Whiteley M."/>
            <person name="Moran N.A."/>
        </authorList>
    </citation>
    <scope>NUCLEOTIDE SEQUENCE [LARGE SCALE GENOMIC DNA]</scope>
    <source>
        <strain evidence="13 14">Occ4-2</strain>
    </source>
</reference>
<feature type="binding site" evidence="10">
    <location>
        <position position="246"/>
    </location>
    <ligand>
        <name>K(+)</name>
        <dbReference type="ChEBI" id="CHEBI:29103"/>
    </ligand>
</feature>
<feature type="binding site" evidence="10">
    <location>
        <begin position="246"/>
        <end position="252"/>
    </location>
    <ligand>
        <name>GTP</name>
        <dbReference type="ChEBI" id="CHEBI:37565"/>
    </ligand>
</feature>
<dbReference type="HAMAP" id="MF_00379">
    <property type="entry name" value="GTPase_MnmE"/>
    <property type="match status" value="1"/>
</dbReference>
<dbReference type="EMBL" id="MEIQ01000051">
    <property type="protein sequence ID" value="PIT49021.1"/>
    <property type="molecule type" value="Genomic_DNA"/>
</dbReference>
<dbReference type="Gene3D" id="1.20.120.430">
    <property type="entry name" value="tRNA modification GTPase MnmE domain 2"/>
    <property type="match status" value="1"/>
</dbReference>